<dbReference type="InterPro" id="IPR016882">
    <property type="entry name" value="SA1684"/>
</dbReference>
<dbReference type="NCBIfam" id="NF010183">
    <property type="entry name" value="PRK13662.1"/>
    <property type="match status" value="1"/>
</dbReference>
<comment type="catalytic activity">
    <reaction evidence="4">
        <text>a ribonucleoside 5'-diphosphate + H2O = a ribonucleoside 5'-phosphate + phosphate + H(+)</text>
        <dbReference type="Rhea" id="RHEA:36799"/>
        <dbReference type="ChEBI" id="CHEBI:15377"/>
        <dbReference type="ChEBI" id="CHEBI:15378"/>
        <dbReference type="ChEBI" id="CHEBI:43474"/>
        <dbReference type="ChEBI" id="CHEBI:57930"/>
        <dbReference type="ChEBI" id="CHEBI:58043"/>
        <dbReference type="EC" id="3.6.1.6"/>
    </reaction>
</comment>
<name>A0A4Y8LDS6_9BACL</name>
<dbReference type="InterPro" id="IPR035930">
    <property type="entry name" value="FomD-like_sf"/>
</dbReference>
<feature type="binding site" evidence="4">
    <location>
        <position position="105"/>
    </location>
    <ligand>
        <name>Mg(2+)</name>
        <dbReference type="ChEBI" id="CHEBI:18420"/>
        <label>2</label>
    </ligand>
</feature>
<dbReference type="PIRSF" id="PIRSF028345">
    <property type="entry name" value="UCP028345"/>
    <property type="match status" value="1"/>
</dbReference>
<keyword evidence="3 4" id="KW-0460">Magnesium</keyword>
<dbReference type="Gene3D" id="2.40.380.10">
    <property type="entry name" value="FomD-like"/>
    <property type="match status" value="1"/>
</dbReference>
<dbReference type="Proteomes" id="UP000297776">
    <property type="component" value="Unassembled WGS sequence"/>
</dbReference>
<dbReference type="GO" id="GO:0000287">
    <property type="term" value="F:magnesium ion binding"/>
    <property type="evidence" value="ECO:0007669"/>
    <property type="project" value="UniProtKB-UniRule"/>
</dbReference>
<feature type="binding site" evidence="4">
    <location>
        <position position="107"/>
    </location>
    <ligand>
        <name>Mg(2+)</name>
        <dbReference type="ChEBI" id="CHEBI:18420"/>
        <label>2</label>
    </ligand>
</feature>
<feature type="binding site" evidence="4">
    <location>
        <position position="120"/>
    </location>
    <ligand>
        <name>Mg(2+)</name>
        <dbReference type="ChEBI" id="CHEBI:18420"/>
        <label>2</label>
    </ligand>
</feature>
<proteinExistence type="inferred from homology"/>
<feature type="binding site" evidence="4">
    <location>
        <position position="107"/>
    </location>
    <ligand>
        <name>Mg(2+)</name>
        <dbReference type="ChEBI" id="CHEBI:18420"/>
        <label>1</label>
    </ligand>
</feature>
<evidence type="ECO:0000313" key="6">
    <source>
        <dbReference type="EMBL" id="TFD99642.1"/>
    </source>
</evidence>
<evidence type="ECO:0000256" key="3">
    <source>
        <dbReference type="ARBA" id="ARBA00022842"/>
    </source>
</evidence>
<comment type="caution">
    <text evidence="6">The sequence shown here is derived from an EMBL/GenBank/DDBJ whole genome shotgun (WGS) entry which is preliminary data.</text>
</comment>
<dbReference type="Pfam" id="PF04167">
    <property type="entry name" value="DUF402"/>
    <property type="match status" value="1"/>
</dbReference>
<feature type="binding site" evidence="4">
    <location>
        <position position="103"/>
    </location>
    <ligand>
        <name>Mg(2+)</name>
        <dbReference type="ChEBI" id="CHEBI:18420"/>
        <label>1</label>
    </ligand>
</feature>
<dbReference type="RefSeq" id="WP_134382428.1">
    <property type="nucleotide sequence ID" value="NZ_SORX01000009.1"/>
</dbReference>
<keyword evidence="7" id="KW-1185">Reference proteome</keyword>
<keyword evidence="2 4" id="KW-0378">Hydrolase</keyword>
<dbReference type="SUPFAM" id="SSF159234">
    <property type="entry name" value="FomD-like"/>
    <property type="match status" value="1"/>
</dbReference>
<dbReference type="EMBL" id="SORX01000009">
    <property type="protein sequence ID" value="TFD99642.1"/>
    <property type="molecule type" value="Genomic_DNA"/>
</dbReference>
<comment type="cofactor">
    <cofactor evidence="4">
        <name>Mg(2+)</name>
        <dbReference type="ChEBI" id="CHEBI:18420"/>
    </cofactor>
</comment>
<dbReference type="GO" id="GO:0017110">
    <property type="term" value="F:nucleoside diphosphate phosphatase activity"/>
    <property type="evidence" value="ECO:0007669"/>
    <property type="project" value="UniProtKB-UniRule"/>
</dbReference>
<feature type="binding site" evidence="4">
    <location>
        <position position="87"/>
    </location>
    <ligand>
        <name>Mg(2+)</name>
        <dbReference type="ChEBI" id="CHEBI:18420"/>
        <label>1</label>
    </ligand>
</feature>
<dbReference type="OrthoDB" id="1645325at2"/>
<keyword evidence="1 4" id="KW-0479">Metal-binding</keyword>
<reference evidence="6 7" key="1">
    <citation type="submission" date="2019-03" db="EMBL/GenBank/DDBJ databases">
        <authorList>
            <person name="Yang Y."/>
        </authorList>
    </citation>
    <scope>NUCLEOTIDE SEQUENCE [LARGE SCALE GENOMIC DNA]</scope>
    <source>
        <strain evidence="6 7">ASL-1</strain>
    </source>
</reference>
<feature type="binding site" evidence="4">
    <location>
        <position position="123"/>
    </location>
    <ligand>
        <name>Mg(2+)</name>
        <dbReference type="ChEBI" id="CHEBI:18420"/>
        <label>2</label>
    </ligand>
</feature>
<comment type="function">
    <text evidence="4">Has nucleoside phosphatase activity towards nucleoside triphosphates and nucleoside diphosphates.</text>
</comment>
<dbReference type="InterPro" id="IPR050212">
    <property type="entry name" value="Ntdp-like"/>
</dbReference>
<dbReference type="EC" id="3.6.1.15" evidence="4"/>
<comment type="similarity">
    <text evidence="4">Belongs to the Ntdp family.</text>
</comment>
<dbReference type="HAMAP" id="MF_01568">
    <property type="entry name" value="Ntdp"/>
    <property type="match status" value="1"/>
</dbReference>
<dbReference type="PANTHER" id="PTHR39159">
    <property type="match status" value="1"/>
</dbReference>
<dbReference type="InterPro" id="IPR007295">
    <property type="entry name" value="DUF402"/>
</dbReference>
<dbReference type="PANTHER" id="PTHR39159:SF1">
    <property type="entry name" value="UPF0374 PROTEIN YGAC"/>
    <property type="match status" value="1"/>
</dbReference>
<evidence type="ECO:0000256" key="4">
    <source>
        <dbReference type="HAMAP-Rule" id="MF_01568"/>
    </source>
</evidence>
<accession>A0A4Y8LDS6</accession>
<comment type="catalytic activity">
    <reaction evidence="4">
        <text>a ribonucleoside 5'-triphosphate + H2O = a ribonucleoside 5'-diphosphate + phosphate + H(+)</text>
        <dbReference type="Rhea" id="RHEA:23680"/>
        <dbReference type="ChEBI" id="CHEBI:15377"/>
        <dbReference type="ChEBI" id="CHEBI:15378"/>
        <dbReference type="ChEBI" id="CHEBI:43474"/>
        <dbReference type="ChEBI" id="CHEBI:57930"/>
        <dbReference type="ChEBI" id="CHEBI:61557"/>
        <dbReference type="EC" id="3.6.1.15"/>
    </reaction>
</comment>
<protein>
    <recommendedName>
        <fullName evidence="4">Nucleoside triphosphate/diphosphate phosphatase</fullName>
        <ecNumber evidence="4">3.6.1.15</ecNumber>
        <ecNumber evidence="4">3.6.1.6</ecNumber>
    </recommendedName>
</protein>
<sequence length="181" mass="21830">MTLPVEGQSIQIHSYKHDGLIHRVWQETTVLKGTRNIVIGGNDRTIVTESDGRTWLTREPAICYFHAEHWFNIICMLRDDGVYYYCNLSSPFVYEDKAVKYIDYDLDIKVYPDMSYTLLDEDEYEEHRKLMGYPPVIDRILQRNVDKLIRWIKQRRGPFAPDFIDVWHSRYQFQKRYRLKE</sequence>
<evidence type="ECO:0000256" key="1">
    <source>
        <dbReference type="ARBA" id="ARBA00022723"/>
    </source>
</evidence>
<evidence type="ECO:0000259" key="5">
    <source>
        <dbReference type="Pfam" id="PF04167"/>
    </source>
</evidence>
<feature type="active site" description="Proton donor" evidence="4">
    <location>
        <position position="23"/>
    </location>
</feature>
<organism evidence="6 7">
    <name type="scientific">Jeotgalibacillus salarius</name>
    <dbReference type="NCBI Taxonomy" id="546023"/>
    <lineage>
        <taxon>Bacteria</taxon>
        <taxon>Bacillati</taxon>
        <taxon>Bacillota</taxon>
        <taxon>Bacilli</taxon>
        <taxon>Bacillales</taxon>
        <taxon>Caryophanaceae</taxon>
        <taxon>Jeotgalibacillus</taxon>
    </lineage>
</organism>
<feature type="domain" description="DUF402" evidence="5">
    <location>
        <begin position="18"/>
        <end position="156"/>
    </location>
</feature>
<evidence type="ECO:0000256" key="2">
    <source>
        <dbReference type="ARBA" id="ARBA00022801"/>
    </source>
</evidence>
<evidence type="ECO:0000313" key="7">
    <source>
        <dbReference type="Proteomes" id="UP000297776"/>
    </source>
</evidence>
<gene>
    <name evidence="6" type="ORF">E2626_14100</name>
</gene>
<dbReference type="GO" id="GO:0017111">
    <property type="term" value="F:ribonucleoside triphosphate phosphatase activity"/>
    <property type="evidence" value="ECO:0007669"/>
    <property type="project" value="UniProtKB-UniRule"/>
</dbReference>
<dbReference type="EC" id="3.6.1.6" evidence="4"/>
<dbReference type="AlphaFoldDB" id="A0A4Y8LDS6"/>